<sequence length="542" mass="60248">MNLPFILEVGIGLLFIYLTLSLLASEFQELLTTVLQWRAKHLREAIEILIAGESKPPLDSNASQTQEISAEIEHSRSLATTLYNHPLLKSLNQEAKGLVGQLGQFVSRAMGLVNVFDGQSSGPSYIPSETFADTLINTLHLDELTQKLSEIKLYQFIHDKLLPTITELVDDLRNSKGNGRLLQRELQILATELDDVYQDFAGRQLSLAVAFERTAASLKRFIAAAEATLPEADHLCQRFLKRLGSFDRDIPSLIEEMIPSVSEVIGELKNLSWVAQKLQQGGDPRLMLARMTDEAQRVRFQQGYPLLQAMNQAIKSPDQKSVNYDQILVQTPPHVLSSLETMAKLVQDRTLTDIQAGLHELQREIAAWYDRAMDRASGVYRRNAKGVALIIGFLLAVATNTDTLHVIQRLAKEPTLRETYSQAATALVERNPEAIACFNATDNRAEQNKCLKEGGINASATDLSQALDQATDLPLGWANNNWQEQWQPNRRGIFASVFYLVVGWATTGIAIAMGAPFWFDLIQKVVGARNAGNRPSSTTNGR</sequence>
<protein>
    <submittedName>
        <fullName evidence="2">Uncharacterized protein</fullName>
    </submittedName>
</protein>
<dbReference type="AlphaFoldDB" id="A0A7C3PFV3"/>
<proteinExistence type="predicted"/>
<evidence type="ECO:0000256" key="1">
    <source>
        <dbReference type="SAM" id="Phobius"/>
    </source>
</evidence>
<accession>A0A7C3PFV3</accession>
<feature type="transmembrane region" description="Helical" evidence="1">
    <location>
        <begin position="497"/>
        <end position="519"/>
    </location>
</feature>
<evidence type="ECO:0000313" key="2">
    <source>
        <dbReference type="EMBL" id="HFM99253.1"/>
    </source>
</evidence>
<reference evidence="2" key="1">
    <citation type="journal article" date="2020" name="mSystems">
        <title>Genome- and Community-Level Interaction Insights into Carbon Utilization and Element Cycling Functions of Hydrothermarchaeota in Hydrothermal Sediment.</title>
        <authorList>
            <person name="Zhou Z."/>
            <person name="Liu Y."/>
            <person name="Xu W."/>
            <person name="Pan J."/>
            <person name="Luo Z.H."/>
            <person name="Li M."/>
        </authorList>
    </citation>
    <scope>NUCLEOTIDE SEQUENCE [LARGE SCALE GENOMIC DNA]</scope>
    <source>
        <strain evidence="2">SpSt-418</strain>
    </source>
</reference>
<name>A0A7C3PFV3_9CYAN</name>
<keyword evidence="1" id="KW-0472">Membrane</keyword>
<organism evidence="2">
    <name type="scientific">Oscillatoriales cyanobacterium SpSt-418</name>
    <dbReference type="NCBI Taxonomy" id="2282169"/>
    <lineage>
        <taxon>Bacteria</taxon>
        <taxon>Bacillati</taxon>
        <taxon>Cyanobacteriota</taxon>
        <taxon>Cyanophyceae</taxon>
        <taxon>Oscillatoriophycideae</taxon>
        <taxon>Oscillatoriales</taxon>
    </lineage>
</organism>
<keyword evidence="1" id="KW-1133">Transmembrane helix</keyword>
<comment type="caution">
    <text evidence="2">The sequence shown here is derived from an EMBL/GenBank/DDBJ whole genome shotgun (WGS) entry which is preliminary data.</text>
</comment>
<keyword evidence="1" id="KW-0812">Transmembrane</keyword>
<dbReference type="EMBL" id="DSRU01000232">
    <property type="protein sequence ID" value="HFM99253.1"/>
    <property type="molecule type" value="Genomic_DNA"/>
</dbReference>
<gene>
    <name evidence="2" type="ORF">ENR64_16140</name>
</gene>